<protein>
    <recommendedName>
        <fullName evidence="6">S-protein homolog</fullName>
    </recommendedName>
</protein>
<dbReference type="InterPro" id="IPR010264">
    <property type="entry name" value="Self-incomp_S1"/>
</dbReference>
<evidence type="ECO:0000256" key="2">
    <source>
        <dbReference type="ARBA" id="ARBA00005581"/>
    </source>
</evidence>
<gene>
    <name evidence="7" type="ORF">LLUT_LOCUS12369</name>
</gene>
<comment type="caution">
    <text evidence="7">The sequence shown here is derived from an EMBL/GenBank/DDBJ whole genome shotgun (WGS) entry which is preliminary data.</text>
</comment>
<keyword evidence="5" id="KW-0732">Signal</keyword>
<dbReference type="PANTHER" id="PTHR31232:SF43">
    <property type="entry name" value="S-PROTEIN HOMOLOG 29-RELATED"/>
    <property type="match status" value="1"/>
</dbReference>
<dbReference type="GO" id="GO:0060320">
    <property type="term" value="P:rejection of self pollen"/>
    <property type="evidence" value="ECO:0007669"/>
    <property type="project" value="UniProtKB-KW"/>
</dbReference>
<evidence type="ECO:0000313" key="8">
    <source>
        <dbReference type="Proteomes" id="UP001497480"/>
    </source>
</evidence>
<dbReference type="GO" id="GO:0005576">
    <property type="term" value="C:extracellular region"/>
    <property type="evidence" value="ECO:0007669"/>
    <property type="project" value="UniProtKB-SubCell"/>
</dbReference>
<keyword evidence="3 6" id="KW-0713">Self-incompatibility</keyword>
<dbReference type="Pfam" id="PF05938">
    <property type="entry name" value="Self-incomp_S1"/>
    <property type="match status" value="1"/>
</dbReference>
<dbReference type="AlphaFoldDB" id="A0AAV1WQJ3"/>
<evidence type="ECO:0000256" key="1">
    <source>
        <dbReference type="ARBA" id="ARBA00004613"/>
    </source>
</evidence>
<organism evidence="7 8">
    <name type="scientific">Lupinus luteus</name>
    <name type="common">European yellow lupine</name>
    <dbReference type="NCBI Taxonomy" id="3873"/>
    <lineage>
        <taxon>Eukaryota</taxon>
        <taxon>Viridiplantae</taxon>
        <taxon>Streptophyta</taxon>
        <taxon>Embryophyta</taxon>
        <taxon>Tracheophyta</taxon>
        <taxon>Spermatophyta</taxon>
        <taxon>Magnoliopsida</taxon>
        <taxon>eudicotyledons</taxon>
        <taxon>Gunneridae</taxon>
        <taxon>Pentapetalae</taxon>
        <taxon>rosids</taxon>
        <taxon>fabids</taxon>
        <taxon>Fabales</taxon>
        <taxon>Fabaceae</taxon>
        <taxon>Papilionoideae</taxon>
        <taxon>50 kb inversion clade</taxon>
        <taxon>genistoids sensu lato</taxon>
        <taxon>core genistoids</taxon>
        <taxon>Genisteae</taxon>
        <taxon>Lupinus</taxon>
    </lineage>
</organism>
<reference evidence="7 8" key="1">
    <citation type="submission" date="2024-03" db="EMBL/GenBank/DDBJ databases">
        <authorList>
            <person name="Martinez-Hernandez J."/>
        </authorList>
    </citation>
    <scope>NUCLEOTIDE SEQUENCE [LARGE SCALE GENOMIC DNA]</scope>
</reference>
<comment type="similarity">
    <text evidence="2 6">Belongs to the plant self-incompatibility (S1) protein family.</text>
</comment>
<name>A0AAV1WQJ3_LUPLU</name>
<evidence type="ECO:0000256" key="6">
    <source>
        <dbReference type="RuleBase" id="RU367044"/>
    </source>
</evidence>
<dbReference type="Proteomes" id="UP001497480">
    <property type="component" value="Unassembled WGS sequence"/>
</dbReference>
<sequence length="127" mass="15348">MAVSEGTWDLSSGSWDDLFGYRHVYIRNGLDNGTILTFHCKSKDDDLGIHTLNNDEEFKFQFRRNLFSNTVFCCNFTWNGISHRFDIYNYKRDEIYCHDCYWSIKPQRPCGIRQKTRTYDICRYDYY</sequence>
<proteinExistence type="inferred from homology"/>
<evidence type="ECO:0000313" key="7">
    <source>
        <dbReference type="EMBL" id="CAL0311309.1"/>
    </source>
</evidence>
<evidence type="ECO:0000256" key="4">
    <source>
        <dbReference type="ARBA" id="ARBA00022525"/>
    </source>
</evidence>
<keyword evidence="4 6" id="KW-0964">Secreted</keyword>
<comment type="subcellular location">
    <subcellularLocation>
        <location evidence="1 6">Secreted</location>
    </subcellularLocation>
</comment>
<evidence type="ECO:0000256" key="5">
    <source>
        <dbReference type="ARBA" id="ARBA00022729"/>
    </source>
</evidence>
<dbReference type="PANTHER" id="PTHR31232">
    <property type="match status" value="1"/>
</dbReference>
<keyword evidence="8" id="KW-1185">Reference proteome</keyword>
<accession>A0AAV1WQJ3</accession>
<dbReference type="EMBL" id="CAXHTB010000008">
    <property type="protein sequence ID" value="CAL0311309.1"/>
    <property type="molecule type" value="Genomic_DNA"/>
</dbReference>
<evidence type="ECO:0000256" key="3">
    <source>
        <dbReference type="ARBA" id="ARBA00022471"/>
    </source>
</evidence>